<dbReference type="AlphaFoldDB" id="A0A485LZT5"/>
<name>A0A485LZT5_9ZZZZ</name>
<evidence type="ECO:0000259" key="1">
    <source>
        <dbReference type="Pfam" id="PF19657"/>
    </source>
</evidence>
<proteinExistence type="predicted"/>
<protein>
    <recommendedName>
        <fullName evidence="1">DUF6160 domain-containing protein</fullName>
    </recommendedName>
</protein>
<accession>A0A485LZT5</accession>
<gene>
    <name evidence="2" type="ORF">SCFA_290003</name>
</gene>
<dbReference type="EMBL" id="CAADRM010000091">
    <property type="protein sequence ID" value="VFU14418.1"/>
    <property type="molecule type" value="Genomic_DNA"/>
</dbReference>
<feature type="domain" description="DUF6160" evidence="1">
    <location>
        <begin position="10"/>
        <end position="87"/>
    </location>
</feature>
<organism evidence="2">
    <name type="scientific">anaerobic digester metagenome</name>
    <dbReference type="NCBI Taxonomy" id="1263854"/>
    <lineage>
        <taxon>unclassified sequences</taxon>
        <taxon>metagenomes</taxon>
        <taxon>ecological metagenomes</taxon>
    </lineage>
</organism>
<sequence length="177" mass="18430">MSRKSLFTALCIISLCFIPLSGMAKMSALSDDQLSEVVGQAGFSIDAGTIIHFDSSSNNLFWRDNGGLGLLTQSGVLSLDDVTLKGSINFYEPLSINTGPGFMPFGIGMPFGVGLPQVGVGMPTIDIHIGGMSIDIDEFTIGAITIGPEPGVGPSLGSFGIYNMHVDIAGSIQISAR</sequence>
<reference evidence="2" key="1">
    <citation type="submission" date="2019-03" db="EMBL/GenBank/DDBJ databases">
        <authorList>
            <person name="Hao L."/>
        </authorList>
    </citation>
    <scope>NUCLEOTIDE SEQUENCE</scope>
</reference>
<evidence type="ECO:0000313" key="2">
    <source>
        <dbReference type="EMBL" id="VFU14418.1"/>
    </source>
</evidence>
<dbReference type="Pfam" id="PF19657">
    <property type="entry name" value="DUF6160"/>
    <property type="match status" value="1"/>
</dbReference>
<dbReference type="InterPro" id="IPR046158">
    <property type="entry name" value="DUF6160"/>
</dbReference>